<evidence type="ECO:0000313" key="6">
    <source>
        <dbReference type="Proteomes" id="UP000281192"/>
    </source>
</evidence>
<name>A0A2N5D525_9CAUL</name>
<dbReference type="SUPFAM" id="SSF47616">
    <property type="entry name" value="GST C-terminal domain-like"/>
    <property type="match status" value="1"/>
</dbReference>
<evidence type="ECO:0000313" key="5">
    <source>
        <dbReference type="Proteomes" id="UP000234483"/>
    </source>
</evidence>
<sequence>MIVFGSSLSPYVRKTLAYGAEKGLKLENRVSPPGTLDPEFAECSPFRKIPGFQDGDFRISDSTAIITYLEALHPEPNLIPAEPRARARAVWFEEYADTILVTAGGKIFFNRIVAPRFMRRPGDEAVAAKAEAEDLPPALDYLESIVPDEGGFLLEDRLTLADIAVASPFANLRHLKLDLSRWPRTKAYTDAILARPAYAGLIAGEEALLAAFAPPEAA</sequence>
<dbReference type="PROSITE" id="PS50404">
    <property type="entry name" value="GST_NTER"/>
    <property type="match status" value="1"/>
</dbReference>
<dbReference type="SFLD" id="SFLDS00019">
    <property type="entry name" value="Glutathione_Transferase_(cytos"/>
    <property type="match status" value="1"/>
</dbReference>
<evidence type="ECO:0000313" key="4">
    <source>
        <dbReference type="EMBL" id="PLR21159.1"/>
    </source>
</evidence>
<evidence type="ECO:0000259" key="2">
    <source>
        <dbReference type="PROSITE" id="PS50405"/>
    </source>
</evidence>
<dbReference type="InterPro" id="IPR004045">
    <property type="entry name" value="Glutathione_S-Trfase_N"/>
</dbReference>
<feature type="domain" description="GST N-terminal" evidence="1">
    <location>
        <begin position="1"/>
        <end position="77"/>
    </location>
</feature>
<dbReference type="GO" id="GO:0016034">
    <property type="term" value="F:maleylacetoacetate isomerase activity"/>
    <property type="evidence" value="ECO:0007669"/>
    <property type="project" value="TreeGrafter"/>
</dbReference>
<dbReference type="InterPro" id="IPR004046">
    <property type="entry name" value="GST_C"/>
</dbReference>
<dbReference type="PANTHER" id="PTHR42673">
    <property type="entry name" value="MALEYLACETOACETATE ISOMERASE"/>
    <property type="match status" value="1"/>
</dbReference>
<dbReference type="EMBL" id="PJRQ01000003">
    <property type="protein sequence ID" value="PLR21159.1"/>
    <property type="molecule type" value="Genomic_DNA"/>
</dbReference>
<dbReference type="OrthoDB" id="9782992at2"/>
<reference evidence="4 5" key="1">
    <citation type="submission" date="2017-12" db="EMBL/GenBank/DDBJ databases">
        <title>The genome sequence of Caulobacter flavus CGMCC1 15093.</title>
        <authorList>
            <person name="Gao J."/>
            <person name="Mao X."/>
            <person name="Sun J."/>
        </authorList>
    </citation>
    <scope>NUCLEOTIDE SEQUENCE [LARGE SCALE GENOMIC DNA]</scope>
    <source>
        <strain evidence="4 5">CGMCC1 15093</strain>
    </source>
</reference>
<dbReference type="AlphaFoldDB" id="A0A2N5D525"/>
<feature type="domain" description="GST C-terminal" evidence="2">
    <location>
        <begin position="82"/>
        <end position="212"/>
    </location>
</feature>
<evidence type="ECO:0000313" key="3">
    <source>
        <dbReference type="EMBL" id="AYV47183.1"/>
    </source>
</evidence>
<dbReference type="CDD" id="cd00570">
    <property type="entry name" value="GST_N_family"/>
    <property type="match status" value="1"/>
</dbReference>
<dbReference type="Pfam" id="PF13417">
    <property type="entry name" value="GST_N_3"/>
    <property type="match status" value="1"/>
</dbReference>
<dbReference type="InterPro" id="IPR040079">
    <property type="entry name" value="Glutathione_S-Trfase"/>
</dbReference>
<organism evidence="4 5">
    <name type="scientific">Caulobacter flavus</name>
    <dbReference type="NCBI Taxonomy" id="1679497"/>
    <lineage>
        <taxon>Bacteria</taxon>
        <taxon>Pseudomonadati</taxon>
        <taxon>Pseudomonadota</taxon>
        <taxon>Alphaproteobacteria</taxon>
        <taxon>Caulobacterales</taxon>
        <taxon>Caulobacteraceae</taxon>
        <taxon>Caulobacter</taxon>
    </lineage>
</organism>
<dbReference type="Gene3D" id="1.20.1050.10">
    <property type="match status" value="1"/>
</dbReference>
<protein>
    <submittedName>
        <fullName evidence="4">Glutathione S-transferase</fullName>
    </submittedName>
</protein>
<dbReference type="EMBL" id="CP026100">
    <property type="protein sequence ID" value="AYV47183.1"/>
    <property type="molecule type" value="Genomic_DNA"/>
</dbReference>
<dbReference type="GO" id="GO:0004364">
    <property type="term" value="F:glutathione transferase activity"/>
    <property type="evidence" value="ECO:0007669"/>
    <property type="project" value="TreeGrafter"/>
</dbReference>
<dbReference type="SUPFAM" id="SSF52833">
    <property type="entry name" value="Thioredoxin-like"/>
    <property type="match status" value="1"/>
</dbReference>
<dbReference type="Gene3D" id="3.40.30.10">
    <property type="entry name" value="Glutaredoxin"/>
    <property type="match status" value="1"/>
</dbReference>
<dbReference type="Proteomes" id="UP000281192">
    <property type="component" value="Chromosome"/>
</dbReference>
<keyword evidence="4" id="KW-0808">Transferase</keyword>
<gene>
    <name evidence="3" type="ORF">C1707_13450</name>
    <name evidence="4" type="ORF">CFHF_01540</name>
</gene>
<dbReference type="SFLD" id="SFLDG00358">
    <property type="entry name" value="Main_(cytGST)"/>
    <property type="match status" value="1"/>
</dbReference>
<dbReference type="KEGG" id="cfh:C1707_13450"/>
<dbReference type="InterPro" id="IPR036282">
    <property type="entry name" value="Glutathione-S-Trfase_C_sf"/>
</dbReference>
<proteinExistence type="predicted"/>
<evidence type="ECO:0000259" key="1">
    <source>
        <dbReference type="PROSITE" id="PS50404"/>
    </source>
</evidence>
<accession>A0A2N5D525</accession>
<dbReference type="GO" id="GO:0006749">
    <property type="term" value="P:glutathione metabolic process"/>
    <property type="evidence" value="ECO:0007669"/>
    <property type="project" value="TreeGrafter"/>
</dbReference>
<dbReference type="PROSITE" id="PS50405">
    <property type="entry name" value="GST_CTER"/>
    <property type="match status" value="1"/>
</dbReference>
<reference evidence="3 6" key="2">
    <citation type="submission" date="2018-01" db="EMBL/GenBank/DDBJ databases">
        <title>Complete genome sequence of Caulobacter flavus RHGG3.</title>
        <authorList>
            <person name="Yang E."/>
        </authorList>
    </citation>
    <scope>NUCLEOTIDE SEQUENCE [LARGE SCALE GENOMIC DNA]</scope>
    <source>
        <strain evidence="3 6">RHGG3</strain>
    </source>
</reference>
<dbReference type="Proteomes" id="UP000234483">
    <property type="component" value="Unassembled WGS sequence"/>
</dbReference>
<dbReference type="CDD" id="cd00299">
    <property type="entry name" value="GST_C_family"/>
    <property type="match status" value="1"/>
</dbReference>
<dbReference type="Pfam" id="PF14497">
    <property type="entry name" value="GST_C_3"/>
    <property type="match status" value="1"/>
</dbReference>
<keyword evidence="6" id="KW-1185">Reference proteome</keyword>
<dbReference type="GO" id="GO:0006559">
    <property type="term" value="P:L-phenylalanine catabolic process"/>
    <property type="evidence" value="ECO:0007669"/>
    <property type="project" value="TreeGrafter"/>
</dbReference>
<dbReference type="RefSeq" id="WP_101711270.1">
    <property type="nucleotide sequence ID" value="NZ_CP026100.1"/>
</dbReference>
<dbReference type="InterPro" id="IPR036249">
    <property type="entry name" value="Thioredoxin-like_sf"/>
</dbReference>
<dbReference type="InterPro" id="IPR010987">
    <property type="entry name" value="Glutathione-S-Trfase_C-like"/>
</dbReference>
<dbReference type="PANTHER" id="PTHR42673:SF4">
    <property type="entry name" value="MALEYLACETOACETATE ISOMERASE"/>
    <property type="match status" value="1"/>
</dbReference>